<keyword evidence="2" id="KW-1185">Reference proteome</keyword>
<protein>
    <submittedName>
        <fullName evidence="1">Uncharacterized protein</fullName>
    </submittedName>
</protein>
<evidence type="ECO:0000313" key="1">
    <source>
        <dbReference type="EMBL" id="KYO47677.1"/>
    </source>
</evidence>
<evidence type="ECO:0000313" key="2">
    <source>
        <dbReference type="Proteomes" id="UP000050525"/>
    </source>
</evidence>
<name>A0A151PEZ1_ALLMI</name>
<sequence length="78" mass="8804">MQRDISDSCPYKPMDSAESDVTVILVLLAGWDRAAEEEAGAAEVFYCCFKWLEKKISQASYKLNLSFVDLCPEMFMAP</sequence>
<dbReference type="Proteomes" id="UP000050525">
    <property type="component" value="Unassembled WGS sequence"/>
</dbReference>
<accession>A0A151PEZ1</accession>
<gene>
    <name evidence="1" type="ORF">Y1Q_0019764</name>
</gene>
<proteinExistence type="predicted"/>
<reference evidence="1 2" key="1">
    <citation type="journal article" date="2012" name="Genome Biol.">
        <title>Sequencing three crocodilian genomes to illuminate the evolution of archosaurs and amniotes.</title>
        <authorList>
            <person name="St John J.A."/>
            <person name="Braun E.L."/>
            <person name="Isberg S.R."/>
            <person name="Miles L.G."/>
            <person name="Chong A.Y."/>
            <person name="Gongora J."/>
            <person name="Dalzell P."/>
            <person name="Moran C."/>
            <person name="Bed'hom B."/>
            <person name="Abzhanov A."/>
            <person name="Burgess S.C."/>
            <person name="Cooksey A.M."/>
            <person name="Castoe T.A."/>
            <person name="Crawford N.G."/>
            <person name="Densmore L.D."/>
            <person name="Drew J.C."/>
            <person name="Edwards S.V."/>
            <person name="Faircloth B.C."/>
            <person name="Fujita M.K."/>
            <person name="Greenwold M.J."/>
            <person name="Hoffmann F.G."/>
            <person name="Howard J.M."/>
            <person name="Iguchi T."/>
            <person name="Janes D.E."/>
            <person name="Khan S.Y."/>
            <person name="Kohno S."/>
            <person name="de Koning A.J."/>
            <person name="Lance S.L."/>
            <person name="McCarthy F.M."/>
            <person name="McCormack J.E."/>
            <person name="Merchant M.E."/>
            <person name="Peterson D.G."/>
            <person name="Pollock D.D."/>
            <person name="Pourmand N."/>
            <person name="Raney B.J."/>
            <person name="Roessler K.A."/>
            <person name="Sanford J.R."/>
            <person name="Sawyer R.H."/>
            <person name="Schmidt C.J."/>
            <person name="Triplett E.W."/>
            <person name="Tuberville T.D."/>
            <person name="Venegas-Anaya M."/>
            <person name="Howard J.T."/>
            <person name="Jarvis E.D."/>
            <person name="Guillette L.J.Jr."/>
            <person name="Glenn T.C."/>
            <person name="Green R.E."/>
            <person name="Ray D.A."/>
        </authorList>
    </citation>
    <scope>NUCLEOTIDE SEQUENCE [LARGE SCALE GENOMIC DNA]</scope>
    <source>
        <strain evidence="1">KSC_2009_1</strain>
    </source>
</reference>
<comment type="caution">
    <text evidence="1">The sequence shown here is derived from an EMBL/GenBank/DDBJ whole genome shotgun (WGS) entry which is preliminary data.</text>
</comment>
<dbReference type="AlphaFoldDB" id="A0A151PEZ1"/>
<organism evidence="1 2">
    <name type="scientific">Alligator mississippiensis</name>
    <name type="common">American alligator</name>
    <dbReference type="NCBI Taxonomy" id="8496"/>
    <lineage>
        <taxon>Eukaryota</taxon>
        <taxon>Metazoa</taxon>
        <taxon>Chordata</taxon>
        <taxon>Craniata</taxon>
        <taxon>Vertebrata</taxon>
        <taxon>Euteleostomi</taxon>
        <taxon>Archelosauria</taxon>
        <taxon>Archosauria</taxon>
        <taxon>Crocodylia</taxon>
        <taxon>Alligatoridae</taxon>
        <taxon>Alligatorinae</taxon>
        <taxon>Alligator</taxon>
    </lineage>
</organism>
<dbReference type="EMBL" id="AKHW03000416">
    <property type="protein sequence ID" value="KYO47677.1"/>
    <property type="molecule type" value="Genomic_DNA"/>
</dbReference>